<dbReference type="eggNOG" id="ENOG502QSMM">
    <property type="taxonomic scope" value="Eukaryota"/>
</dbReference>
<dbReference type="InterPro" id="IPR036514">
    <property type="entry name" value="SGNH_hydro_sf"/>
</dbReference>
<name>A0A0D9V3K0_9ORYZ</name>
<dbReference type="STRING" id="77586.A0A0D9V3K0"/>
<comment type="similarity">
    <text evidence="1">Belongs to the 'GDSL' lipolytic enzyme family.</text>
</comment>
<dbReference type="Gramene" id="LPERR01G21150.1">
    <property type="protein sequence ID" value="LPERR01G21150.1"/>
    <property type="gene ID" value="LPERR01G21150"/>
</dbReference>
<evidence type="ECO:0000313" key="4">
    <source>
        <dbReference type="EnsemblPlants" id="LPERR01G21150.1"/>
    </source>
</evidence>
<dbReference type="GO" id="GO:0016788">
    <property type="term" value="F:hydrolase activity, acting on ester bonds"/>
    <property type="evidence" value="ECO:0007669"/>
    <property type="project" value="InterPro"/>
</dbReference>
<dbReference type="AlphaFoldDB" id="A0A0D9V3K0"/>
<protein>
    <recommendedName>
        <fullName evidence="6">GDSL esterase/lipase</fullName>
    </recommendedName>
</protein>
<keyword evidence="2" id="KW-0325">Glycoprotein</keyword>
<evidence type="ECO:0000313" key="5">
    <source>
        <dbReference type="Proteomes" id="UP000032180"/>
    </source>
</evidence>
<organism evidence="4 5">
    <name type="scientific">Leersia perrieri</name>
    <dbReference type="NCBI Taxonomy" id="77586"/>
    <lineage>
        <taxon>Eukaryota</taxon>
        <taxon>Viridiplantae</taxon>
        <taxon>Streptophyta</taxon>
        <taxon>Embryophyta</taxon>
        <taxon>Tracheophyta</taxon>
        <taxon>Spermatophyta</taxon>
        <taxon>Magnoliopsida</taxon>
        <taxon>Liliopsida</taxon>
        <taxon>Poales</taxon>
        <taxon>Poaceae</taxon>
        <taxon>BOP clade</taxon>
        <taxon>Oryzoideae</taxon>
        <taxon>Oryzeae</taxon>
        <taxon>Oryzinae</taxon>
        <taxon>Leersia</taxon>
    </lineage>
</organism>
<dbReference type="Pfam" id="PF00657">
    <property type="entry name" value="Lipase_GDSL"/>
    <property type="match status" value="1"/>
</dbReference>
<dbReference type="PANTHER" id="PTHR22835">
    <property type="entry name" value="ZINC FINGER FYVE DOMAIN CONTAINING PROTEIN"/>
    <property type="match status" value="1"/>
</dbReference>
<proteinExistence type="inferred from homology"/>
<dbReference type="Gene3D" id="3.40.50.1110">
    <property type="entry name" value="SGNH hydrolase"/>
    <property type="match status" value="1"/>
</dbReference>
<reference evidence="4" key="3">
    <citation type="submission" date="2015-04" db="UniProtKB">
        <authorList>
            <consortium name="EnsemblPlants"/>
        </authorList>
    </citation>
    <scope>IDENTIFICATION</scope>
</reference>
<evidence type="ECO:0000256" key="3">
    <source>
        <dbReference type="SAM" id="SignalP"/>
    </source>
</evidence>
<feature type="chain" id="PRO_5002347005" description="GDSL esterase/lipase" evidence="3">
    <location>
        <begin position="37"/>
        <end position="173"/>
    </location>
</feature>
<evidence type="ECO:0008006" key="6">
    <source>
        <dbReference type="Google" id="ProtNLM"/>
    </source>
</evidence>
<dbReference type="EnsemblPlants" id="LPERR01G21150.1">
    <property type="protein sequence ID" value="LPERR01G21150.1"/>
    <property type="gene ID" value="LPERR01G21150"/>
</dbReference>
<dbReference type="PANTHER" id="PTHR22835:SF663">
    <property type="entry name" value="LIPASE-LIKE"/>
    <property type="match status" value="1"/>
</dbReference>
<reference evidence="4 5" key="1">
    <citation type="submission" date="2012-08" db="EMBL/GenBank/DDBJ databases">
        <title>Oryza genome evolution.</title>
        <authorList>
            <person name="Wing R.A."/>
        </authorList>
    </citation>
    <scope>NUCLEOTIDE SEQUENCE</scope>
</reference>
<dbReference type="Proteomes" id="UP000032180">
    <property type="component" value="Chromosome 1"/>
</dbReference>
<feature type="signal peptide" evidence="3">
    <location>
        <begin position="1"/>
        <end position="36"/>
    </location>
</feature>
<sequence length="173" mass="18701">MVPGKIVSSTSGRRGGFLKPAAVLLMVAAMLSASQALAPPCYQRVFSFGDSLADTGNLEFLSANDTNHPSLWPPYGETFFHKANGRCSNGRLIIDFIAEALGLPFVRPYWSGQSARDFATGANFAVAGATALSSDFFRARGVPVHNSVHLDMQMKWFRDLLDLLCPGDLNGFI</sequence>
<keyword evidence="5" id="KW-1185">Reference proteome</keyword>
<evidence type="ECO:0000256" key="2">
    <source>
        <dbReference type="ARBA" id="ARBA00023180"/>
    </source>
</evidence>
<dbReference type="HOGENOM" id="CLU_015101_10_4_1"/>
<accession>A0A0D9V3K0</accession>
<evidence type="ECO:0000256" key="1">
    <source>
        <dbReference type="ARBA" id="ARBA00008668"/>
    </source>
</evidence>
<dbReference type="InterPro" id="IPR001087">
    <property type="entry name" value="GDSL"/>
</dbReference>
<keyword evidence="3" id="KW-0732">Signal</keyword>
<reference evidence="5" key="2">
    <citation type="submission" date="2013-12" db="EMBL/GenBank/DDBJ databases">
        <authorList>
            <person name="Yu Y."/>
            <person name="Lee S."/>
            <person name="de Baynast K."/>
            <person name="Wissotski M."/>
            <person name="Liu L."/>
            <person name="Talag J."/>
            <person name="Goicoechea J."/>
            <person name="Angelova A."/>
            <person name="Jetty R."/>
            <person name="Kudrna D."/>
            <person name="Golser W."/>
            <person name="Rivera L."/>
            <person name="Zhang J."/>
            <person name="Wing R."/>
        </authorList>
    </citation>
    <scope>NUCLEOTIDE SEQUENCE</scope>
</reference>